<dbReference type="PANTHER" id="PTHR42832:SF3">
    <property type="entry name" value="L-GLUTAMINE--4-(METHYLSULFANYL)-2-OXOBUTANOATE AMINOTRANSFERASE"/>
    <property type="match status" value="1"/>
</dbReference>
<feature type="domain" description="Aminotransferase class I/classII large" evidence="5">
    <location>
        <begin position="31"/>
        <end position="377"/>
    </location>
</feature>
<evidence type="ECO:0000256" key="4">
    <source>
        <dbReference type="RuleBase" id="RU000481"/>
    </source>
</evidence>
<comment type="caution">
    <text evidence="6">The sequence shown here is derived from an EMBL/GenBank/DDBJ whole genome shotgun (WGS) entry which is preliminary data.</text>
</comment>
<dbReference type="InterPro" id="IPR004838">
    <property type="entry name" value="NHTrfase_class1_PyrdxlP-BS"/>
</dbReference>
<dbReference type="NCBIfam" id="NF006756">
    <property type="entry name" value="PRK09276.1"/>
    <property type="match status" value="1"/>
</dbReference>
<comment type="similarity">
    <text evidence="4">Belongs to the class-I pyridoxal-phosphate-dependent aminotransferase family.</text>
</comment>
<dbReference type="InterPro" id="IPR004839">
    <property type="entry name" value="Aminotransferase_I/II_large"/>
</dbReference>
<proteinExistence type="inferred from homology"/>
<name>A0A1J4SA11_9BACT</name>
<dbReference type="PANTHER" id="PTHR42832">
    <property type="entry name" value="AMINO ACID AMINOTRANSFERASE"/>
    <property type="match status" value="1"/>
</dbReference>
<evidence type="ECO:0000256" key="3">
    <source>
        <dbReference type="ARBA" id="ARBA00022679"/>
    </source>
</evidence>
<evidence type="ECO:0000256" key="2">
    <source>
        <dbReference type="ARBA" id="ARBA00022576"/>
    </source>
</evidence>
<dbReference type="Proteomes" id="UP000182278">
    <property type="component" value="Unassembled WGS sequence"/>
</dbReference>
<dbReference type="EMBL" id="MNUO01000110">
    <property type="protein sequence ID" value="OIN96144.1"/>
    <property type="molecule type" value="Genomic_DNA"/>
</dbReference>
<reference evidence="6 7" key="1">
    <citation type="journal article" date="2016" name="Environ. Microbiol.">
        <title>Genomic resolution of a cold subsurface aquifer community provides metabolic insights for novel microbes adapted to high CO concentrations.</title>
        <authorList>
            <person name="Probst A.J."/>
            <person name="Castelle C.J."/>
            <person name="Singh A."/>
            <person name="Brown C.T."/>
            <person name="Anantharaman K."/>
            <person name="Sharon I."/>
            <person name="Hug L.A."/>
            <person name="Burstein D."/>
            <person name="Emerson J.B."/>
            <person name="Thomas B.C."/>
            <person name="Banfield J.F."/>
        </authorList>
    </citation>
    <scope>NUCLEOTIDE SEQUENCE [LARGE SCALE GENOMIC DNA]</scope>
    <source>
        <strain evidence="6">CG1_02_38_46</strain>
    </source>
</reference>
<evidence type="ECO:0000256" key="1">
    <source>
        <dbReference type="ARBA" id="ARBA00001933"/>
    </source>
</evidence>
<dbReference type="GO" id="GO:0008483">
    <property type="term" value="F:transaminase activity"/>
    <property type="evidence" value="ECO:0007669"/>
    <property type="project" value="UniProtKB-KW"/>
</dbReference>
<evidence type="ECO:0000313" key="6">
    <source>
        <dbReference type="EMBL" id="OIN96144.1"/>
    </source>
</evidence>
<keyword evidence="2 4" id="KW-0032">Aminotransferase</keyword>
<dbReference type="GO" id="GO:0030170">
    <property type="term" value="F:pyridoxal phosphate binding"/>
    <property type="evidence" value="ECO:0007669"/>
    <property type="project" value="InterPro"/>
</dbReference>
<dbReference type="PROSITE" id="PS00105">
    <property type="entry name" value="AA_TRANSFER_CLASS_1"/>
    <property type="match status" value="1"/>
</dbReference>
<dbReference type="InterPro" id="IPR015424">
    <property type="entry name" value="PyrdxlP-dep_Trfase"/>
</dbReference>
<evidence type="ECO:0000313" key="7">
    <source>
        <dbReference type="Proteomes" id="UP000182278"/>
    </source>
</evidence>
<dbReference type="InterPro" id="IPR015421">
    <property type="entry name" value="PyrdxlP-dep_Trfase_major"/>
</dbReference>
<dbReference type="CDD" id="cd00609">
    <property type="entry name" value="AAT_like"/>
    <property type="match status" value="1"/>
</dbReference>
<gene>
    <name evidence="6" type="ORF">AUJ66_07255</name>
</gene>
<dbReference type="InterPro" id="IPR050881">
    <property type="entry name" value="LL-DAP_aminotransferase"/>
</dbReference>
<dbReference type="Pfam" id="PF00155">
    <property type="entry name" value="Aminotran_1_2"/>
    <property type="match status" value="1"/>
</dbReference>
<evidence type="ECO:0000259" key="5">
    <source>
        <dbReference type="Pfam" id="PF00155"/>
    </source>
</evidence>
<keyword evidence="3 4" id="KW-0808">Transferase</keyword>
<dbReference type="STRING" id="1817893.AUJ66_07255"/>
<dbReference type="AlphaFoldDB" id="A0A1J4SA11"/>
<protein>
    <recommendedName>
        <fullName evidence="4">Aminotransferase</fullName>
        <ecNumber evidence="4">2.6.1.-</ecNumber>
    </recommendedName>
</protein>
<dbReference type="EC" id="2.6.1.-" evidence="4"/>
<dbReference type="SUPFAM" id="SSF53383">
    <property type="entry name" value="PLP-dependent transferases"/>
    <property type="match status" value="1"/>
</dbReference>
<sequence length="392" mass="44375">MIECSEKLKNLPPYIFARIKKLKDEVRLCGTDVIDLDMGNPDKPTPSHIVERLCDTVRNHPDTHRYPQAKGMPKLRKVISEWYKERFNVDLDPDKQVLVLVGSKEGICHLAMAYLNPGDIALVPDPTYPVHFNGVYLAGGEVYSMPLLEKNNYIPKIGAIPDEVSKKAKILFICYPHNPTTAVVEDTNFFSEVVEFAKKYNLIVVHDFAYSEIVFDGYDAPSFLQTPGAIDVGVEFHSFSKTYNMAGWRIGFVVGNSSIISNLEKFKSFVDYGVSTAIQLCGVSALTGPQDCVDEIRQVYQKRRNIMVEGMAKLGWEIKKPKATMYLWAPLPQKYRHMSSMQFCEFLLRETGIAISPGSGFGKYGEGYLRIALVTHNNRFHDALLRFKKILQ</sequence>
<dbReference type="Gene3D" id="3.90.1150.10">
    <property type="entry name" value="Aspartate Aminotransferase, domain 1"/>
    <property type="match status" value="1"/>
</dbReference>
<comment type="cofactor">
    <cofactor evidence="1 4">
        <name>pyridoxal 5'-phosphate</name>
        <dbReference type="ChEBI" id="CHEBI:597326"/>
    </cofactor>
</comment>
<organism evidence="6 7">
    <name type="scientific">Candidatus Desantisbacteria bacterium CG1_02_38_46</name>
    <dbReference type="NCBI Taxonomy" id="1817893"/>
    <lineage>
        <taxon>Bacteria</taxon>
        <taxon>Candidatus Desantisiibacteriota</taxon>
    </lineage>
</organism>
<dbReference type="Gene3D" id="3.40.640.10">
    <property type="entry name" value="Type I PLP-dependent aspartate aminotransferase-like (Major domain)"/>
    <property type="match status" value="1"/>
</dbReference>
<dbReference type="InterPro" id="IPR015422">
    <property type="entry name" value="PyrdxlP-dep_Trfase_small"/>
</dbReference>
<accession>A0A1J4SA11</accession>